<organism evidence="1">
    <name type="scientific">uncultured Caudovirales phage</name>
    <dbReference type="NCBI Taxonomy" id="2100421"/>
    <lineage>
        <taxon>Viruses</taxon>
        <taxon>Duplodnaviria</taxon>
        <taxon>Heunggongvirae</taxon>
        <taxon>Uroviricota</taxon>
        <taxon>Caudoviricetes</taxon>
        <taxon>Peduoviridae</taxon>
        <taxon>Maltschvirus</taxon>
        <taxon>Maltschvirus maltsch</taxon>
    </lineage>
</organism>
<reference evidence="1" key="1">
    <citation type="submission" date="2020-04" db="EMBL/GenBank/DDBJ databases">
        <authorList>
            <person name="Chiriac C."/>
            <person name="Salcher M."/>
            <person name="Ghai R."/>
            <person name="Kavagutti S V."/>
        </authorList>
    </citation>
    <scope>NUCLEOTIDE SEQUENCE</scope>
</reference>
<accession>A0A6J5NZA9</accession>
<sequence length="41" mass="4722">MKTGECFFRVGTELWLSTSYEDENGTVTTTTELVDAFHFEE</sequence>
<protein>
    <submittedName>
        <fullName evidence="1">Uncharacterized protein</fullName>
    </submittedName>
</protein>
<dbReference type="EMBL" id="LR796761">
    <property type="protein sequence ID" value="CAB4164162.1"/>
    <property type="molecule type" value="Genomic_DNA"/>
</dbReference>
<proteinExistence type="predicted"/>
<gene>
    <name evidence="1" type="ORF">UFOVP830_2</name>
</gene>
<evidence type="ECO:0000313" key="1">
    <source>
        <dbReference type="EMBL" id="CAB4164162.1"/>
    </source>
</evidence>
<name>A0A6J5NZA9_9CAUD</name>